<keyword evidence="1" id="KW-0812">Transmembrane</keyword>
<keyword evidence="1" id="KW-1133">Transmembrane helix</keyword>
<dbReference type="EMBL" id="CP041235">
    <property type="protein sequence ID" value="QOP43828.1"/>
    <property type="molecule type" value="Genomic_DNA"/>
</dbReference>
<protein>
    <submittedName>
        <fullName evidence="2">Uncharacterized protein</fullName>
    </submittedName>
</protein>
<name>A0A7M1B524_9BACT</name>
<accession>A0A7M1B524</accession>
<dbReference type="RefSeq" id="WP_193150016.1">
    <property type="nucleotide sequence ID" value="NZ_CP041235.1"/>
</dbReference>
<evidence type="ECO:0000256" key="1">
    <source>
        <dbReference type="SAM" id="Phobius"/>
    </source>
</evidence>
<evidence type="ECO:0000313" key="3">
    <source>
        <dbReference type="Proteomes" id="UP000593719"/>
    </source>
</evidence>
<dbReference type="Proteomes" id="UP000593719">
    <property type="component" value="Chromosome"/>
</dbReference>
<keyword evidence="1" id="KW-0472">Membrane</keyword>
<evidence type="ECO:0000313" key="2">
    <source>
        <dbReference type="EMBL" id="QOP43828.1"/>
    </source>
</evidence>
<proteinExistence type="predicted"/>
<reference evidence="2 3" key="1">
    <citation type="submission" date="2019-06" db="EMBL/GenBank/DDBJ databases">
        <title>Sulfurimonas gotlandica sp. nov., a chemoautotrophic and psychrotolerant epsilonproteobacterium isolated from a pelagic redoxcline, and an emended description of the genus Sulfurimonas.</title>
        <authorList>
            <person name="Wang S."/>
            <person name="Jiang L."/>
            <person name="Shao Z."/>
        </authorList>
    </citation>
    <scope>NUCLEOTIDE SEQUENCE [LARGE SCALE GENOMIC DNA]</scope>
    <source>
        <strain evidence="2 3">S2-6</strain>
    </source>
</reference>
<dbReference type="KEGG" id="ssei:FJR45_07630"/>
<feature type="transmembrane region" description="Helical" evidence="1">
    <location>
        <begin position="39"/>
        <end position="56"/>
    </location>
</feature>
<dbReference type="AlphaFoldDB" id="A0A7M1B524"/>
<organism evidence="2 3">
    <name type="scientific">Sulfurimonas sediminis</name>
    <dbReference type="NCBI Taxonomy" id="2590020"/>
    <lineage>
        <taxon>Bacteria</taxon>
        <taxon>Pseudomonadati</taxon>
        <taxon>Campylobacterota</taxon>
        <taxon>Epsilonproteobacteria</taxon>
        <taxon>Campylobacterales</taxon>
        <taxon>Sulfurimonadaceae</taxon>
        <taxon>Sulfurimonas</taxon>
    </lineage>
</organism>
<sequence length="61" mass="7445">MKELYGVGILFFYFLKWPIAIAYPYMLTHGLQHNPVIDILWIYSVFLIIKDLYMYIRKRKS</sequence>
<keyword evidence="3" id="KW-1185">Reference proteome</keyword>
<feature type="transmembrane region" description="Helical" evidence="1">
    <location>
        <begin position="7"/>
        <end position="27"/>
    </location>
</feature>
<gene>
    <name evidence="2" type="ORF">FJR45_07630</name>
</gene>